<dbReference type="Proteomes" id="UP000032142">
    <property type="component" value="Unassembled WGS sequence"/>
</dbReference>
<dbReference type="AlphaFoldDB" id="A0A0B0MNJ9"/>
<evidence type="ECO:0000313" key="1">
    <source>
        <dbReference type="EMBL" id="KHG01084.1"/>
    </source>
</evidence>
<proteinExistence type="predicted"/>
<reference evidence="2" key="1">
    <citation type="submission" date="2014-09" db="EMBL/GenBank/DDBJ databases">
        <authorList>
            <person name="Mudge J."/>
            <person name="Ramaraj T."/>
            <person name="Lindquist I.E."/>
            <person name="Bharti A.K."/>
            <person name="Sundararajan A."/>
            <person name="Cameron C.T."/>
            <person name="Woodward J.E."/>
            <person name="May G.D."/>
            <person name="Brubaker C."/>
            <person name="Broadhvest J."/>
            <person name="Wilkins T.A."/>
        </authorList>
    </citation>
    <scope>NUCLEOTIDE SEQUENCE</scope>
    <source>
        <strain evidence="2">cv. AKA8401</strain>
    </source>
</reference>
<accession>A0A0B0MNJ9</accession>
<dbReference type="EMBL" id="JRRC01169641">
    <property type="protein sequence ID" value="KHG01084.1"/>
    <property type="molecule type" value="Genomic_DNA"/>
</dbReference>
<sequence>MFIGKRSKITDLTFLCLQ</sequence>
<name>A0A0B0MNJ9_GOSAR</name>
<protein>
    <submittedName>
        <fullName evidence="1">Uncharacterized protein</fullName>
    </submittedName>
</protein>
<gene>
    <name evidence="1" type="ORF">F383_39181</name>
</gene>
<comment type="caution">
    <text evidence="1">The sequence shown here is derived from an EMBL/GenBank/DDBJ whole genome shotgun (WGS) entry which is preliminary data.</text>
</comment>
<organism evidence="1 2">
    <name type="scientific">Gossypium arboreum</name>
    <name type="common">Tree cotton</name>
    <name type="synonym">Gossypium nanking</name>
    <dbReference type="NCBI Taxonomy" id="29729"/>
    <lineage>
        <taxon>Eukaryota</taxon>
        <taxon>Viridiplantae</taxon>
        <taxon>Streptophyta</taxon>
        <taxon>Embryophyta</taxon>
        <taxon>Tracheophyta</taxon>
        <taxon>Spermatophyta</taxon>
        <taxon>Magnoliopsida</taxon>
        <taxon>eudicotyledons</taxon>
        <taxon>Gunneridae</taxon>
        <taxon>Pentapetalae</taxon>
        <taxon>rosids</taxon>
        <taxon>malvids</taxon>
        <taxon>Malvales</taxon>
        <taxon>Malvaceae</taxon>
        <taxon>Malvoideae</taxon>
        <taxon>Gossypium</taxon>
    </lineage>
</organism>
<keyword evidence="2" id="KW-1185">Reference proteome</keyword>
<evidence type="ECO:0000313" key="2">
    <source>
        <dbReference type="Proteomes" id="UP000032142"/>
    </source>
</evidence>